<dbReference type="NCBIfam" id="TIGR00199">
    <property type="entry name" value="PncC_domain"/>
    <property type="match status" value="1"/>
</dbReference>
<organism evidence="2 3">
    <name type="scientific">Photobacterium jeanii</name>
    <dbReference type="NCBI Taxonomy" id="858640"/>
    <lineage>
        <taxon>Bacteria</taxon>
        <taxon>Pseudomonadati</taxon>
        <taxon>Pseudomonadota</taxon>
        <taxon>Gammaproteobacteria</taxon>
        <taxon>Vibrionales</taxon>
        <taxon>Vibrionaceae</taxon>
        <taxon>Photobacterium</taxon>
    </lineage>
</organism>
<dbReference type="AlphaFoldDB" id="A0A178K7E3"/>
<protein>
    <submittedName>
        <fullName evidence="2">Damage-inducible protein CinA</fullName>
    </submittedName>
</protein>
<dbReference type="RefSeq" id="WP_068334418.1">
    <property type="nucleotide sequence ID" value="NZ_LVHF01000031.1"/>
</dbReference>
<feature type="domain" description="CinA C-terminal" evidence="1">
    <location>
        <begin position="13"/>
        <end position="164"/>
    </location>
</feature>
<sequence length="169" mass="17710">MIEDNVNRQIVDVAQGLGEDLQAQGWVATTAESCTGGGVSMAITEVAGSSAWFDRAFITYSNEAKMEMLGVTEQALIDQGAVSELVVTQMAQGALAHSAAQISVAISGIAGPSGGTETKPVGTVCFGWADTTGWYCTNTQIFTGDRAQVREQAVLFALQGMRDRLLSLG</sequence>
<evidence type="ECO:0000313" key="3">
    <source>
        <dbReference type="Proteomes" id="UP000078503"/>
    </source>
</evidence>
<evidence type="ECO:0000313" key="2">
    <source>
        <dbReference type="EMBL" id="OAN12602.1"/>
    </source>
</evidence>
<gene>
    <name evidence="2" type="ORF">A3K86_17685</name>
</gene>
<dbReference type="SUPFAM" id="SSF142433">
    <property type="entry name" value="CinA-like"/>
    <property type="match status" value="1"/>
</dbReference>
<dbReference type="Proteomes" id="UP000078503">
    <property type="component" value="Unassembled WGS sequence"/>
</dbReference>
<dbReference type="InterPro" id="IPR036653">
    <property type="entry name" value="CinA-like_C"/>
</dbReference>
<proteinExistence type="predicted"/>
<dbReference type="InterPro" id="IPR008136">
    <property type="entry name" value="CinA_C"/>
</dbReference>
<dbReference type="Gene3D" id="3.90.950.20">
    <property type="entry name" value="CinA-like"/>
    <property type="match status" value="1"/>
</dbReference>
<dbReference type="STRING" id="858640.A3K86_17685"/>
<dbReference type="Pfam" id="PF02464">
    <property type="entry name" value="CinA"/>
    <property type="match status" value="1"/>
</dbReference>
<dbReference type="OrthoDB" id="9801454at2"/>
<name>A0A178K7E3_9GAMM</name>
<reference evidence="2 3" key="1">
    <citation type="submission" date="2016-03" db="EMBL/GenBank/DDBJ databases">
        <title>Photobacterium proteolyticum sp. nov. a protease producing bacterium isolated from ocean sediments of Laizhou Bay.</title>
        <authorList>
            <person name="Li Y."/>
        </authorList>
    </citation>
    <scope>NUCLEOTIDE SEQUENCE [LARGE SCALE GENOMIC DNA]</scope>
    <source>
        <strain evidence="2 3">R-40508</strain>
    </source>
</reference>
<comment type="caution">
    <text evidence="2">The sequence shown here is derived from an EMBL/GenBank/DDBJ whole genome shotgun (WGS) entry which is preliminary data.</text>
</comment>
<evidence type="ECO:0000259" key="1">
    <source>
        <dbReference type="Pfam" id="PF02464"/>
    </source>
</evidence>
<accession>A0A178K7E3</accession>
<dbReference type="EMBL" id="LVHF01000031">
    <property type="protein sequence ID" value="OAN12602.1"/>
    <property type="molecule type" value="Genomic_DNA"/>
</dbReference>
<keyword evidence="3" id="KW-1185">Reference proteome</keyword>